<accession>A0A836C2Q7</accession>
<dbReference type="PROSITE" id="PS51160">
    <property type="entry name" value="ACYLPHOSPHATASE_3"/>
    <property type="match status" value="1"/>
</dbReference>
<feature type="active site" evidence="5">
    <location>
        <position position="23"/>
    </location>
</feature>
<dbReference type="FunFam" id="3.30.70.100:FF:000011">
    <property type="entry name" value="Acylphosphatase"/>
    <property type="match status" value="1"/>
</dbReference>
<sequence length="98" mass="11154">MSGEQLVKVSFEVFGRVQGVSFRYYTSEEANRRGLCGWVENTPRGTVQGEIEGPLEQVRGMKRWLESTGSPYSRIERAEFGPEVAVVRNTLQPFDILR</sequence>
<dbReference type="InterPro" id="IPR020456">
    <property type="entry name" value="Acylphosphatase"/>
</dbReference>
<dbReference type="SUPFAM" id="SSF54975">
    <property type="entry name" value="Acylphosphatase/BLUF domain-like"/>
    <property type="match status" value="1"/>
</dbReference>
<dbReference type="InterPro" id="IPR017968">
    <property type="entry name" value="Acylphosphatase_CS"/>
</dbReference>
<dbReference type="InterPro" id="IPR036046">
    <property type="entry name" value="Acylphosphatase-like_dom_sf"/>
</dbReference>
<comment type="catalytic activity">
    <reaction evidence="4 5">
        <text>an acyl phosphate + H2O = a carboxylate + phosphate + H(+)</text>
        <dbReference type="Rhea" id="RHEA:14965"/>
        <dbReference type="ChEBI" id="CHEBI:15377"/>
        <dbReference type="ChEBI" id="CHEBI:15378"/>
        <dbReference type="ChEBI" id="CHEBI:29067"/>
        <dbReference type="ChEBI" id="CHEBI:43474"/>
        <dbReference type="ChEBI" id="CHEBI:59918"/>
        <dbReference type="EC" id="3.6.1.7"/>
    </reaction>
</comment>
<dbReference type="PANTHER" id="PTHR10029:SF3">
    <property type="entry name" value="ACYLPHOSPHATASE-RELATED"/>
    <property type="match status" value="1"/>
</dbReference>
<dbReference type="PRINTS" id="PR00112">
    <property type="entry name" value="ACYLPHPHTASE"/>
</dbReference>
<evidence type="ECO:0000256" key="4">
    <source>
        <dbReference type="ARBA" id="ARBA00047645"/>
    </source>
</evidence>
<keyword evidence="3 5" id="KW-0378">Hydrolase</keyword>
<dbReference type="PROSITE" id="PS00150">
    <property type="entry name" value="ACYLPHOSPHATASE_1"/>
    <property type="match status" value="1"/>
</dbReference>
<dbReference type="Gene3D" id="3.30.70.100">
    <property type="match status" value="1"/>
</dbReference>
<evidence type="ECO:0000256" key="6">
    <source>
        <dbReference type="RuleBase" id="RU004168"/>
    </source>
</evidence>
<organism evidence="8 9">
    <name type="scientific">Edaphochlamys debaryana</name>
    <dbReference type="NCBI Taxonomy" id="47281"/>
    <lineage>
        <taxon>Eukaryota</taxon>
        <taxon>Viridiplantae</taxon>
        <taxon>Chlorophyta</taxon>
        <taxon>core chlorophytes</taxon>
        <taxon>Chlorophyceae</taxon>
        <taxon>CS clade</taxon>
        <taxon>Chlamydomonadales</taxon>
        <taxon>Chlamydomonadales incertae sedis</taxon>
        <taxon>Edaphochlamys</taxon>
    </lineage>
</organism>
<comment type="similarity">
    <text evidence="1 6">Belongs to the acylphosphatase family.</text>
</comment>
<evidence type="ECO:0000256" key="2">
    <source>
        <dbReference type="ARBA" id="ARBA00012150"/>
    </source>
</evidence>
<feature type="active site" evidence="5">
    <location>
        <position position="41"/>
    </location>
</feature>
<dbReference type="Pfam" id="PF00708">
    <property type="entry name" value="Acylphosphatase"/>
    <property type="match status" value="1"/>
</dbReference>
<evidence type="ECO:0000259" key="7">
    <source>
        <dbReference type="PROSITE" id="PS51160"/>
    </source>
</evidence>
<reference evidence="8" key="1">
    <citation type="journal article" date="2020" name="bioRxiv">
        <title>Comparative genomics of Chlamydomonas.</title>
        <authorList>
            <person name="Craig R.J."/>
            <person name="Hasan A.R."/>
            <person name="Ness R.W."/>
            <person name="Keightley P.D."/>
        </authorList>
    </citation>
    <scope>NUCLEOTIDE SEQUENCE</scope>
    <source>
        <strain evidence="8">CCAP 11/70</strain>
    </source>
</reference>
<evidence type="ECO:0000256" key="3">
    <source>
        <dbReference type="ARBA" id="ARBA00022801"/>
    </source>
</evidence>
<feature type="domain" description="Acylphosphatase-like" evidence="7">
    <location>
        <begin position="8"/>
        <end position="98"/>
    </location>
</feature>
<protein>
    <recommendedName>
        <fullName evidence="2 5">acylphosphatase</fullName>
        <ecNumber evidence="2 5">3.6.1.7</ecNumber>
    </recommendedName>
</protein>
<dbReference type="PANTHER" id="PTHR10029">
    <property type="entry name" value="ACYLPHOSPHATASE"/>
    <property type="match status" value="1"/>
</dbReference>
<gene>
    <name evidence="8" type="ORF">HYH03_005270</name>
</gene>
<dbReference type="OrthoDB" id="7961613at2759"/>
<evidence type="ECO:0000313" key="9">
    <source>
        <dbReference type="Proteomes" id="UP000612055"/>
    </source>
</evidence>
<evidence type="ECO:0000256" key="1">
    <source>
        <dbReference type="ARBA" id="ARBA00005614"/>
    </source>
</evidence>
<dbReference type="AlphaFoldDB" id="A0A836C2Q7"/>
<proteinExistence type="inferred from homology"/>
<dbReference type="EMBL" id="JAEHOE010000017">
    <property type="protein sequence ID" value="KAG2496869.1"/>
    <property type="molecule type" value="Genomic_DNA"/>
</dbReference>
<dbReference type="Proteomes" id="UP000612055">
    <property type="component" value="Unassembled WGS sequence"/>
</dbReference>
<name>A0A836C2Q7_9CHLO</name>
<comment type="caution">
    <text evidence="8">The sequence shown here is derived from an EMBL/GenBank/DDBJ whole genome shotgun (WGS) entry which is preliminary data.</text>
</comment>
<keyword evidence="9" id="KW-1185">Reference proteome</keyword>
<dbReference type="EC" id="3.6.1.7" evidence="2 5"/>
<dbReference type="InterPro" id="IPR001792">
    <property type="entry name" value="Acylphosphatase-like_dom"/>
</dbReference>
<dbReference type="GO" id="GO:0003998">
    <property type="term" value="F:acylphosphatase activity"/>
    <property type="evidence" value="ECO:0007669"/>
    <property type="project" value="UniProtKB-EC"/>
</dbReference>
<evidence type="ECO:0000256" key="5">
    <source>
        <dbReference type="PROSITE-ProRule" id="PRU00520"/>
    </source>
</evidence>
<evidence type="ECO:0000313" key="8">
    <source>
        <dbReference type="EMBL" id="KAG2496869.1"/>
    </source>
</evidence>